<keyword evidence="3" id="KW-0964">Secreted</keyword>
<dbReference type="Pfam" id="PF00093">
    <property type="entry name" value="VWC"/>
    <property type="match status" value="1"/>
</dbReference>
<evidence type="ECO:0000256" key="5">
    <source>
        <dbReference type="ARBA" id="ARBA00022737"/>
    </source>
</evidence>
<dbReference type="InterPro" id="IPR045717">
    <property type="entry name" value="CHRDL1/2"/>
</dbReference>
<keyword evidence="6" id="KW-0325">Glycoprotein</keyword>
<dbReference type="AlphaFoldDB" id="A0A9Q0DNW2"/>
<name>A0A9Q0DNW2_9TELE</name>
<dbReference type="Pfam" id="PF23334">
    <property type="entry name" value="VWC2L_2nd"/>
    <property type="match status" value="2"/>
</dbReference>
<dbReference type="PROSITE" id="PS50184">
    <property type="entry name" value="VWFC_2"/>
    <property type="match status" value="3"/>
</dbReference>
<feature type="domain" description="VWFC" evidence="8">
    <location>
        <begin position="29"/>
        <end position="94"/>
    </location>
</feature>
<sequence length="430" mass="47862">MRLVAVFMFTAWLVDAELKTTQVSGGTTTTCTFKDQTFSPGDSWHPNLQPFGLMFCMRCTCTEVGHVKCNTIRCPVLTCENPVTEPQQCCPRCPDVPWVPAGLRAPVKSCRYNGSVYQPGESFTKQDLFPSRHSNQCVMCTCSNGNIFCALKTCPTLSCSTAVPLPDSCCLVCRDHVTSGSTSMEDRNQQLNRGVRHSVDQCSQEPLPRGRSLGFGKLNLKGAADTTVKIFLQKQQQKACFYNSKTYSHGESWHPVLGRVLECILCSCSDGLQDCRRIACPAQYPCKRPIKSAGKCCKTCPELQAETNQSKCHQGYRSDVLVYKVELARNASDDIRSIAVERSGPAELELQTWKTVGEDLQLMEIAEVERKELTDHPESYTLLSTVDEDTWKKFRGENVTGISQTTVCDDGIREIVNYLNPKHTEDLCSP</sequence>
<evidence type="ECO:0000256" key="4">
    <source>
        <dbReference type="ARBA" id="ARBA00022729"/>
    </source>
</evidence>
<evidence type="ECO:0000256" key="1">
    <source>
        <dbReference type="ARBA" id="ARBA00004613"/>
    </source>
</evidence>
<dbReference type="PANTHER" id="PTHR46303">
    <property type="entry name" value="VWFC DOMAIN-CONTAINING PROTEIN"/>
    <property type="match status" value="1"/>
</dbReference>
<dbReference type="GO" id="GO:0030514">
    <property type="term" value="P:negative regulation of BMP signaling pathway"/>
    <property type="evidence" value="ECO:0007669"/>
    <property type="project" value="TreeGrafter"/>
</dbReference>
<dbReference type="GO" id="GO:0036122">
    <property type="term" value="F:BMP binding"/>
    <property type="evidence" value="ECO:0007669"/>
    <property type="project" value="TreeGrafter"/>
</dbReference>
<keyword evidence="4 7" id="KW-0732">Signal</keyword>
<accession>A0A9Q0DNW2</accession>
<dbReference type="Gene3D" id="2.10.70.10">
    <property type="entry name" value="Complement Module, domain 1"/>
    <property type="match status" value="2"/>
</dbReference>
<dbReference type="Proteomes" id="UP001148018">
    <property type="component" value="Unassembled WGS sequence"/>
</dbReference>
<feature type="signal peptide" evidence="7">
    <location>
        <begin position="1"/>
        <end position="16"/>
    </location>
</feature>
<dbReference type="GO" id="GO:0005615">
    <property type="term" value="C:extracellular space"/>
    <property type="evidence" value="ECO:0007669"/>
    <property type="project" value="TreeGrafter"/>
</dbReference>
<dbReference type="InterPro" id="IPR001007">
    <property type="entry name" value="VWF_dom"/>
</dbReference>
<dbReference type="InterPro" id="IPR045716">
    <property type="entry name" value="CHRDL_1/2_C"/>
</dbReference>
<keyword evidence="2" id="KW-0217">Developmental protein</keyword>
<dbReference type="PANTHER" id="PTHR46303:SF3">
    <property type="entry name" value="CHORDIN-LIKE PROTEIN 2"/>
    <property type="match status" value="1"/>
</dbReference>
<protein>
    <recommendedName>
        <fullName evidence="8">VWFC domain-containing protein</fullName>
    </recommendedName>
</protein>
<dbReference type="SMART" id="SM00214">
    <property type="entry name" value="VWC"/>
    <property type="match status" value="3"/>
</dbReference>
<feature type="domain" description="VWFC" evidence="8">
    <location>
        <begin position="238"/>
        <end position="301"/>
    </location>
</feature>
<evidence type="ECO:0000256" key="3">
    <source>
        <dbReference type="ARBA" id="ARBA00022525"/>
    </source>
</evidence>
<evidence type="ECO:0000313" key="10">
    <source>
        <dbReference type="Proteomes" id="UP001148018"/>
    </source>
</evidence>
<evidence type="ECO:0000256" key="2">
    <source>
        <dbReference type="ARBA" id="ARBA00022473"/>
    </source>
</evidence>
<dbReference type="Pfam" id="PF19548">
    <property type="entry name" value="CHRDL_1_2_C"/>
    <property type="match status" value="1"/>
</dbReference>
<comment type="caution">
    <text evidence="9">The sequence shown here is derived from an EMBL/GenBank/DDBJ whole genome shotgun (WGS) entry which is preliminary data.</text>
</comment>
<comment type="subcellular location">
    <subcellularLocation>
        <location evidence="1">Secreted</location>
    </subcellularLocation>
</comment>
<evidence type="ECO:0000256" key="6">
    <source>
        <dbReference type="ARBA" id="ARBA00023180"/>
    </source>
</evidence>
<dbReference type="SUPFAM" id="SSF57603">
    <property type="entry name" value="FnI-like domain"/>
    <property type="match status" value="3"/>
</dbReference>
<feature type="domain" description="VWFC" evidence="8">
    <location>
        <begin position="108"/>
        <end position="174"/>
    </location>
</feature>
<dbReference type="EMBL" id="JANIIK010000114">
    <property type="protein sequence ID" value="KAJ3589952.1"/>
    <property type="molecule type" value="Genomic_DNA"/>
</dbReference>
<dbReference type="Gene3D" id="6.20.200.20">
    <property type="match status" value="1"/>
</dbReference>
<proteinExistence type="predicted"/>
<keyword evidence="10" id="KW-1185">Reference proteome</keyword>
<reference evidence="9" key="1">
    <citation type="submission" date="2022-07" db="EMBL/GenBank/DDBJ databases">
        <title>Chromosome-level genome of Muraenolepis orangiensis.</title>
        <authorList>
            <person name="Kim J."/>
        </authorList>
    </citation>
    <scope>NUCLEOTIDE SEQUENCE</scope>
    <source>
        <strain evidence="9">KU_S4_2022</strain>
        <tissue evidence="9">Muscle</tissue>
    </source>
</reference>
<evidence type="ECO:0000256" key="7">
    <source>
        <dbReference type="SAM" id="SignalP"/>
    </source>
</evidence>
<evidence type="ECO:0000313" key="9">
    <source>
        <dbReference type="EMBL" id="KAJ3589952.1"/>
    </source>
</evidence>
<dbReference type="GO" id="GO:0030154">
    <property type="term" value="P:cell differentiation"/>
    <property type="evidence" value="ECO:0007669"/>
    <property type="project" value="TreeGrafter"/>
</dbReference>
<dbReference type="OrthoDB" id="8173378at2759"/>
<organism evidence="9 10">
    <name type="scientific">Muraenolepis orangiensis</name>
    <name type="common">Patagonian moray cod</name>
    <dbReference type="NCBI Taxonomy" id="630683"/>
    <lineage>
        <taxon>Eukaryota</taxon>
        <taxon>Metazoa</taxon>
        <taxon>Chordata</taxon>
        <taxon>Craniata</taxon>
        <taxon>Vertebrata</taxon>
        <taxon>Euteleostomi</taxon>
        <taxon>Actinopterygii</taxon>
        <taxon>Neopterygii</taxon>
        <taxon>Teleostei</taxon>
        <taxon>Neoteleostei</taxon>
        <taxon>Acanthomorphata</taxon>
        <taxon>Zeiogadaria</taxon>
        <taxon>Gadariae</taxon>
        <taxon>Gadiformes</taxon>
        <taxon>Muraenolepidoidei</taxon>
        <taxon>Muraenolepididae</taxon>
        <taxon>Muraenolepis</taxon>
    </lineage>
</organism>
<feature type="chain" id="PRO_5040120660" description="VWFC domain-containing protein" evidence="7">
    <location>
        <begin position="17"/>
        <end position="430"/>
    </location>
</feature>
<gene>
    <name evidence="9" type="ORF">NHX12_007909</name>
</gene>
<dbReference type="PROSITE" id="PS01208">
    <property type="entry name" value="VWFC_1"/>
    <property type="match status" value="2"/>
</dbReference>
<evidence type="ECO:0000259" key="8">
    <source>
        <dbReference type="PROSITE" id="PS50184"/>
    </source>
</evidence>
<keyword evidence="5" id="KW-0677">Repeat</keyword>